<name>A0A1I2E714_9BURK</name>
<proteinExistence type="predicted"/>
<gene>
    <name evidence="1" type="ORF">SAMN04489711_106277</name>
</gene>
<organism evidence="1 2">
    <name type="scientific">Paracidovorax wautersii</name>
    <dbReference type="NCBI Taxonomy" id="1177982"/>
    <lineage>
        <taxon>Bacteria</taxon>
        <taxon>Pseudomonadati</taxon>
        <taxon>Pseudomonadota</taxon>
        <taxon>Betaproteobacteria</taxon>
        <taxon>Burkholderiales</taxon>
        <taxon>Comamonadaceae</taxon>
        <taxon>Paracidovorax</taxon>
    </lineage>
</organism>
<dbReference type="STRING" id="1177982.SAMN04489711_106277"/>
<keyword evidence="2" id="KW-1185">Reference proteome</keyword>
<evidence type="ECO:0000313" key="1">
    <source>
        <dbReference type="EMBL" id="SFE88764.1"/>
    </source>
</evidence>
<dbReference type="AlphaFoldDB" id="A0A1I2E714"/>
<dbReference type="Proteomes" id="UP000199119">
    <property type="component" value="Unassembled WGS sequence"/>
</dbReference>
<evidence type="ECO:0000313" key="2">
    <source>
        <dbReference type="Proteomes" id="UP000199119"/>
    </source>
</evidence>
<protein>
    <submittedName>
        <fullName evidence="1">Uncharacterized protein</fullName>
    </submittedName>
</protein>
<sequence>MSIKFVISKLVTFRVSGQINDAEGVPQPFDFALTCERLAQPELDALQAARSDMPLADFFAGPRLDAQGQPVLDGVGQPVPFTHGWKDVQDDAGEPLPFTQGRLRELLAIPGMALCAFFAYRNECGAKQKN</sequence>
<reference evidence="2" key="1">
    <citation type="submission" date="2016-10" db="EMBL/GenBank/DDBJ databases">
        <authorList>
            <person name="Varghese N."/>
            <person name="Submissions S."/>
        </authorList>
    </citation>
    <scope>NUCLEOTIDE SEQUENCE [LARGE SCALE GENOMIC DNA]</scope>
    <source>
        <strain evidence="2">DSM 27981</strain>
    </source>
</reference>
<dbReference type="EMBL" id="FONX01000006">
    <property type="protein sequence ID" value="SFE88764.1"/>
    <property type="molecule type" value="Genomic_DNA"/>
</dbReference>
<dbReference type="RefSeq" id="WP_175518479.1">
    <property type="nucleotide sequence ID" value="NZ_FONX01000006.1"/>
</dbReference>
<accession>A0A1I2E714</accession>